<dbReference type="InterPro" id="IPR002502">
    <property type="entry name" value="Amidase_domain"/>
</dbReference>
<dbReference type="EC" id="3.5.1.28" evidence="2"/>
<reference evidence="8" key="1">
    <citation type="submission" date="2020-05" db="EMBL/GenBank/DDBJ databases">
        <authorList>
            <person name="Chiriac C."/>
            <person name="Salcher M."/>
            <person name="Ghai R."/>
            <person name="Kavagutti S V."/>
        </authorList>
    </citation>
    <scope>NUCLEOTIDE SEQUENCE</scope>
</reference>
<dbReference type="PANTHER" id="PTHR30417">
    <property type="entry name" value="N-ACETYLMURAMOYL-L-ALANINE AMIDASE AMID"/>
    <property type="match status" value="1"/>
</dbReference>
<dbReference type="GO" id="GO:0071555">
    <property type="term" value="P:cell wall organization"/>
    <property type="evidence" value="ECO:0007669"/>
    <property type="project" value="UniProtKB-KW"/>
</dbReference>
<dbReference type="InterPro" id="IPR036505">
    <property type="entry name" value="Amidase/PGRP_sf"/>
</dbReference>
<dbReference type="PANTHER" id="PTHR30417:SF1">
    <property type="entry name" value="N-ACETYLMURAMOYL-L-ALANINE AMIDASE AMID"/>
    <property type="match status" value="1"/>
</dbReference>
<dbReference type="GO" id="GO:0001897">
    <property type="term" value="P:symbiont-mediated cytolysis of host cell"/>
    <property type="evidence" value="ECO:0007669"/>
    <property type="project" value="UniProtKB-ARBA"/>
</dbReference>
<dbReference type="InterPro" id="IPR051206">
    <property type="entry name" value="NAMLAA_amidase_2"/>
</dbReference>
<dbReference type="GO" id="GO:0009254">
    <property type="term" value="P:peptidoglycan turnover"/>
    <property type="evidence" value="ECO:0007669"/>
    <property type="project" value="TreeGrafter"/>
</dbReference>
<keyword evidence="4" id="KW-0081">Bacteriolytic enzyme</keyword>
<proteinExistence type="predicted"/>
<evidence type="ECO:0000256" key="3">
    <source>
        <dbReference type="ARBA" id="ARBA00022529"/>
    </source>
</evidence>
<keyword evidence="5" id="KW-0378">Hydrolase</keyword>
<dbReference type="Pfam" id="PF01510">
    <property type="entry name" value="Amidase_2"/>
    <property type="match status" value="1"/>
</dbReference>
<dbReference type="EMBL" id="LR797431">
    <property type="protein sequence ID" value="CAB4215704.1"/>
    <property type="molecule type" value="Genomic_DNA"/>
</dbReference>
<dbReference type="GO" id="GO:0008745">
    <property type="term" value="F:N-acetylmuramoyl-L-alanine amidase activity"/>
    <property type="evidence" value="ECO:0007669"/>
    <property type="project" value="UniProtKB-EC"/>
</dbReference>
<evidence type="ECO:0000256" key="4">
    <source>
        <dbReference type="ARBA" id="ARBA00022638"/>
    </source>
</evidence>
<dbReference type="GO" id="GO:0009253">
    <property type="term" value="P:peptidoglycan catabolic process"/>
    <property type="evidence" value="ECO:0007669"/>
    <property type="project" value="InterPro"/>
</dbReference>
<name>A0A6J5SLR1_9CAUD</name>
<accession>A0A6J5SLR1</accession>
<comment type="catalytic activity">
    <reaction evidence="1">
        <text>Hydrolyzes the link between N-acetylmuramoyl residues and L-amino acid residues in certain cell-wall glycopeptides.</text>
        <dbReference type="EC" id="3.5.1.28"/>
    </reaction>
</comment>
<gene>
    <name evidence="8" type="ORF">UFOVP1483_39</name>
</gene>
<keyword evidence="3" id="KW-0929">Antimicrobial</keyword>
<evidence type="ECO:0000313" key="8">
    <source>
        <dbReference type="EMBL" id="CAB4215704.1"/>
    </source>
</evidence>
<feature type="domain" description="N-acetylmuramoyl-L-alanine amidase" evidence="7">
    <location>
        <begin position="30"/>
        <end position="202"/>
    </location>
</feature>
<evidence type="ECO:0000256" key="5">
    <source>
        <dbReference type="ARBA" id="ARBA00022801"/>
    </source>
</evidence>
<organism evidence="8">
    <name type="scientific">uncultured Caudovirales phage</name>
    <dbReference type="NCBI Taxonomy" id="2100421"/>
    <lineage>
        <taxon>Viruses</taxon>
        <taxon>Duplodnaviria</taxon>
        <taxon>Heunggongvirae</taxon>
        <taxon>Uroviricota</taxon>
        <taxon>Caudoviricetes</taxon>
        <taxon>Peduoviridae</taxon>
        <taxon>Maltschvirus</taxon>
        <taxon>Maltschvirus maltsch</taxon>
    </lineage>
</organism>
<evidence type="ECO:0000256" key="2">
    <source>
        <dbReference type="ARBA" id="ARBA00011901"/>
    </source>
</evidence>
<dbReference type="GO" id="GO:0042742">
    <property type="term" value="P:defense response to bacterium"/>
    <property type="evidence" value="ECO:0007669"/>
    <property type="project" value="UniProtKB-KW"/>
</dbReference>
<dbReference type="SUPFAM" id="SSF55846">
    <property type="entry name" value="N-acetylmuramoyl-L-alanine amidase-like"/>
    <property type="match status" value="1"/>
</dbReference>
<sequence length="212" mass="24077">MTKFELVKERLLAVQGFTTDCYNDEVCVKKSIVLHHTAGGSASSSVSFWKQAKNKVSTCVVIDRDGTIFQCFPSDRWAYSLGLTSANYQTIEKQTIGIELANYGYCEKSRGEFYNAYQGFMTEDKVCVFDHAFKGKQYYEKYSDAQIESTKRLIQYWGEKYGIDIKYKGDRIFTLSQDALAGAGGVWTHNSYRADKSDICPQPNIVEMLKSL</sequence>
<evidence type="ECO:0000256" key="1">
    <source>
        <dbReference type="ARBA" id="ARBA00001561"/>
    </source>
</evidence>
<evidence type="ECO:0000256" key="6">
    <source>
        <dbReference type="ARBA" id="ARBA00023316"/>
    </source>
</evidence>
<evidence type="ECO:0000259" key="7">
    <source>
        <dbReference type="Pfam" id="PF01510"/>
    </source>
</evidence>
<protein>
    <recommendedName>
        <fullName evidence="2">N-acetylmuramoyl-L-alanine amidase</fullName>
        <ecNumber evidence="2">3.5.1.28</ecNumber>
    </recommendedName>
</protein>
<keyword evidence="6" id="KW-0961">Cell wall biogenesis/degradation</keyword>
<dbReference type="Gene3D" id="3.40.80.10">
    <property type="entry name" value="Peptidoglycan recognition protein-like"/>
    <property type="match status" value="1"/>
</dbReference>